<reference evidence="1" key="2">
    <citation type="journal article" date="2021" name="PeerJ">
        <title>Extensive microbial diversity within the chicken gut microbiome revealed by metagenomics and culture.</title>
        <authorList>
            <person name="Gilroy R."/>
            <person name="Ravi A."/>
            <person name="Getino M."/>
            <person name="Pursley I."/>
            <person name="Horton D.L."/>
            <person name="Alikhan N.F."/>
            <person name="Baker D."/>
            <person name="Gharbi K."/>
            <person name="Hall N."/>
            <person name="Watson M."/>
            <person name="Adriaenssens E.M."/>
            <person name="Foster-Nyarko E."/>
            <person name="Jarju S."/>
            <person name="Secka A."/>
            <person name="Antonio M."/>
            <person name="Oren A."/>
            <person name="Chaudhuri R.R."/>
            <person name="La Ragione R."/>
            <person name="Hildebrand F."/>
            <person name="Pallen M.J."/>
        </authorList>
    </citation>
    <scope>NUCLEOTIDE SEQUENCE</scope>
    <source>
        <strain evidence="1">17113</strain>
    </source>
</reference>
<organism evidence="1 2">
    <name type="scientific">Candidatus Alloenteromonas pullistercoris</name>
    <dbReference type="NCBI Taxonomy" id="2840785"/>
    <lineage>
        <taxon>Bacteria</taxon>
        <taxon>Bacillati</taxon>
        <taxon>Bacillota</taxon>
        <taxon>Bacillota incertae sedis</taxon>
        <taxon>Candidatus Alloenteromonas</taxon>
    </lineage>
</organism>
<evidence type="ECO:0000313" key="2">
    <source>
        <dbReference type="Proteomes" id="UP000823634"/>
    </source>
</evidence>
<proteinExistence type="predicted"/>
<accession>A0A9D9DGV6</accession>
<dbReference type="Proteomes" id="UP000823634">
    <property type="component" value="Unassembled WGS sequence"/>
</dbReference>
<comment type="caution">
    <text evidence="1">The sequence shown here is derived from an EMBL/GenBank/DDBJ whole genome shotgun (WGS) entry which is preliminary data.</text>
</comment>
<sequence>MRNERTRSRTIRKRIGKCRGIFRAFNEIQLRFAEKLDQREDIKAIECNVRLVGLSIGEGYTSDLVCAKEDGSLMVRETVQRKHLLRPSTARLSDASREYWLSKGAKDWGIVLDE</sequence>
<protein>
    <submittedName>
        <fullName evidence="1">Uncharacterized protein</fullName>
    </submittedName>
</protein>
<dbReference type="AlphaFoldDB" id="A0A9D9DGV6"/>
<dbReference type="EMBL" id="JADINA010000026">
    <property type="protein sequence ID" value="MBO8426478.1"/>
    <property type="molecule type" value="Genomic_DNA"/>
</dbReference>
<evidence type="ECO:0000313" key="1">
    <source>
        <dbReference type="EMBL" id="MBO8426478.1"/>
    </source>
</evidence>
<gene>
    <name evidence="1" type="ORF">IAC61_04065</name>
</gene>
<name>A0A9D9DGV6_9FIRM</name>
<reference evidence="1" key="1">
    <citation type="submission" date="2020-10" db="EMBL/GenBank/DDBJ databases">
        <authorList>
            <person name="Gilroy R."/>
        </authorList>
    </citation>
    <scope>NUCLEOTIDE SEQUENCE</scope>
    <source>
        <strain evidence="1">17113</strain>
    </source>
</reference>